<dbReference type="eggNOG" id="ENOG502SVY8">
    <property type="taxonomic scope" value="Eukaryota"/>
</dbReference>
<dbReference type="EMBL" id="KQ242643">
    <property type="protein sequence ID" value="KNC77750.1"/>
    <property type="molecule type" value="Genomic_DNA"/>
</dbReference>
<organism evidence="1 2">
    <name type="scientific">Sphaeroforma arctica JP610</name>
    <dbReference type="NCBI Taxonomy" id="667725"/>
    <lineage>
        <taxon>Eukaryota</taxon>
        <taxon>Ichthyosporea</taxon>
        <taxon>Ichthyophonida</taxon>
        <taxon>Sphaeroforma</taxon>
    </lineage>
</organism>
<proteinExistence type="predicted"/>
<dbReference type="GeneID" id="25910299"/>
<dbReference type="Gene3D" id="3.90.550.10">
    <property type="entry name" value="Spore Coat Polysaccharide Biosynthesis Protein SpsA, Chain A"/>
    <property type="match status" value="1"/>
</dbReference>
<name>A0A0L0FLX0_9EUKA</name>
<accession>A0A0L0FLX0</accession>
<reference evidence="1 2" key="1">
    <citation type="submission" date="2011-02" db="EMBL/GenBank/DDBJ databases">
        <title>The Genome Sequence of Sphaeroforma arctica JP610.</title>
        <authorList>
            <consortium name="The Broad Institute Genome Sequencing Platform"/>
            <person name="Russ C."/>
            <person name="Cuomo C."/>
            <person name="Young S.K."/>
            <person name="Zeng Q."/>
            <person name="Gargeya S."/>
            <person name="Alvarado L."/>
            <person name="Berlin A."/>
            <person name="Chapman S.B."/>
            <person name="Chen Z."/>
            <person name="Freedman E."/>
            <person name="Gellesch M."/>
            <person name="Goldberg J."/>
            <person name="Griggs A."/>
            <person name="Gujja S."/>
            <person name="Heilman E."/>
            <person name="Heiman D."/>
            <person name="Howarth C."/>
            <person name="Mehta T."/>
            <person name="Neiman D."/>
            <person name="Pearson M."/>
            <person name="Roberts A."/>
            <person name="Saif S."/>
            <person name="Shea T."/>
            <person name="Shenoy N."/>
            <person name="Sisk P."/>
            <person name="Stolte C."/>
            <person name="Sykes S."/>
            <person name="White J."/>
            <person name="Yandava C."/>
            <person name="Burger G."/>
            <person name="Gray M.W."/>
            <person name="Holland P.W.H."/>
            <person name="King N."/>
            <person name="Lang F.B.F."/>
            <person name="Roger A.J."/>
            <person name="Ruiz-Trillo I."/>
            <person name="Haas B."/>
            <person name="Nusbaum C."/>
            <person name="Birren B."/>
        </authorList>
    </citation>
    <scope>NUCLEOTIDE SEQUENCE [LARGE SCALE GENOMIC DNA]</scope>
    <source>
        <strain evidence="1 2">JP610</strain>
    </source>
</reference>
<evidence type="ECO:0000313" key="1">
    <source>
        <dbReference type="EMBL" id="KNC77750.1"/>
    </source>
</evidence>
<protein>
    <submittedName>
        <fullName evidence="1">Uncharacterized protein</fullName>
    </submittedName>
</protein>
<dbReference type="SUPFAM" id="SSF53448">
    <property type="entry name" value="Nucleotide-diphospho-sugar transferases"/>
    <property type="match status" value="1"/>
</dbReference>
<dbReference type="RefSeq" id="XP_014151652.1">
    <property type="nucleotide sequence ID" value="XM_014296177.1"/>
</dbReference>
<dbReference type="AlphaFoldDB" id="A0A0L0FLX0"/>
<sequence>MGRKKYLPNDASFLMHTAVDEKSSAPRPHLPIPRKVCVIARTHSANQDDWMRAYMYSMKSQTMGNFSLSLVNTDTGTHDTDIMTKERERFSRLVESMDDERITLAPTLPQNTPDTYGYVETDMELARLLANESCEYIHVSNADNLLNRAYFEYADEYMRRNIDLIGVSFVLHHARANHKNLPITTKFSMGNIDLACGVFRTETIKRCGITFLPTTRIFEADWYFFEKILKCPGTTKVAIPEVLLMHQ</sequence>
<dbReference type="Proteomes" id="UP000054560">
    <property type="component" value="Unassembled WGS sequence"/>
</dbReference>
<dbReference type="InterPro" id="IPR029044">
    <property type="entry name" value="Nucleotide-diphossugar_trans"/>
</dbReference>
<evidence type="ECO:0000313" key="2">
    <source>
        <dbReference type="Proteomes" id="UP000054560"/>
    </source>
</evidence>
<keyword evidence="2" id="KW-1185">Reference proteome</keyword>
<gene>
    <name evidence="1" type="ORF">SARC_09795</name>
</gene>
<dbReference type="OrthoDB" id="2160176at2759"/>